<proteinExistence type="predicted"/>
<dbReference type="Gene3D" id="3.10.20.30">
    <property type="match status" value="1"/>
</dbReference>
<dbReference type="NCBIfam" id="TIGR01683">
    <property type="entry name" value="thiS"/>
    <property type="match status" value="1"/>
</dbReference>
<evidence type="ECO:0000313" key="1">
    <source>
        <dbReference type="EMBL" id="CAA6826720.1"/>
    </source>
</evidence>
<dbReference type="Pfam" id="PF02597">
    <property type="entry name" value="ThiS"/>
    <property type="match status" value="1"/>
</dbReference>
<organism evidence="1">
    <name type="scientific">uncultured Thiotrichaceae bacterium</name>
    <dbReference type="NCBI Taxonomy" id="298394"/>
    <lineage>
        <taxon>Bacteria</taxon>
        <taxon>Pseudomonadati</taxon>
        <taxon>Pseudomonadota</taxon>
        <taxon>Gammaproteobacteria</taxon>
        <taxon>Thiotrichales</taxon>
        <taxon>Thiotrichaceae</taxon>
        <taxon>environmental samples</taxon>
    </lineage>
</organism>
<dbReference type="InterPro" id="IPR016155">
    <property type="entry name" value="Mopterin_synth/thiamin_S_b"/>
</dbReference>
<reference evidence="1" key="1">
    <citation type="submission" date="2020-01" db="EMBL/GenBank/DDBJ databases">
        <authorList>
            <person name="Meier V. D."/>
            <person name="Meier V D."/>
        </authorList>
    </citation>
    <scope>NUCLEOTIDE SEQUENCE</scope>
    <source>
        <strain evidence="1">HLG_WM_MAG_07</strain>
    </source>
</reference>
<dbReference type="SUPFAM" id="SSF54285">
    <property type="entry name" value="MoaD/ThiS"/>
    <property type="match status" value="1"/>
</dbReference>
<evidence type="ECO:0008006" key="2">
    <source>
        <dbReference type="Google" id="ProtNLM"/>
    </source>
</evidence>
<name>A0A6S6UBL9_9GAMM</name>
<sequence length="66" mass="7097">MNIILNGKPRSVEDQQTVEQLVTALELTNQRIAIEVNQELVPRSTFSSTTLSEGDEVEIVGAIGGG</sequence>
<gene>
    <name evidence="1" type="ORF">HELGO_WM24746</name>
</gene>
<accession>A0A6S6UBL9</accession>
<dbReference type="PANTHER" id="PTHR34472:SF1">
    <property type="entry name" value="SULFUR CARRIER PROTEIN THIS"/>
    <property type="match status" value="1"/>
</dbReference>
<dbReference type="CDD" id="cd00565">
    <property type="entry name" value="Ubl_ThiS"/>
    <property type="match status" value="1"/>
</dbReference>
<protein>
    <recommendedName>
        <fullName evidence="2">Sulfur carrier protein ThiS</fullName>
    </recommendedName>
</protein>
<dbReference type="EMBL" id="CACVAY010000136">
    <property type="protein sequence ID" value="CAA6826720.1"/>
    <property type="molecule type" value="Genomic_DNA"/>
</dbReference>
<dbReference type="InterPro" id="IPR010035">
    <property type="entry name" value="Thi_S"/>
</dbReference>
<dbReference type="AlphaFoldDB" id="A0A6S6UBL9"/>
<dbReference type="InterPro" id="IPR003749">
    <property type="entry name" value="ThiS/MoaD-like"/>
</dbReference>
<dbReference type="PANTHER" id="PTHR34472">
    <property type="entry name" value="SULFUR CARRIER PROTEIN THIS"/>
    <property type="match status" value="1"/>
</dbReference>
<dbReference type="InterPro" id="IPR012675">
    <property type="entry name" value="Beta-grasp_dom_sf"/>
</dbReference>